<evidence type="ECO:0000313" key="3">
    <source>
        <dbReference type="EMBL" id="KAJ7752734.1"/>
    </source>
</evidence>
<feature type="transmembrane region" description="Helical" evidence="2">
    <location>
        <begin position="158"/>
        <end position="181"/>
    </location>
</feature>
<dbReference type="AlphaFoldDB" id="A0AAD7NB06"/>
<accession>A0AAD7NB06</accession>
<protein>
    <submittedName>
        <fullName evidence="3">Uncharacterized protein</fullName>
    </submittedName>
</protein>
<gene>
    <name evidence="3" type="ORF">DFH07DRAFT_516615</name>
</gene>
<organism evidence="3 4">
    <name type="scientific">Mycena maculata</name>
    <dbReference type="NCBI Taxonomy" id="230809"/>
    <lineage>
        <taxon>Eukaryota</taxon>
        <taxon>Fungi</taxon>
        <taxon>Dikarya</taxon>
        <taxon>Basidiomycota</taxon>
        <taxon>Agaricomycotina</taxon>
        <taxon>Agaricomycetes</taxon>
        <taxon>Agaricomycetidae</taxon>
        <taxon>Agaricales</taxon>
        <taxon>Marasmiineae</taxon>
        <taxon>Mycenaceae</taxon>
        <taxon>Mycena</taxon>
    </lineage>
</organism>
<feature type="region of interest" description="Disordered" evidence="1">
    <location>
        <begin position="255"/>
        <end position="282"/>
    </location>
</feature>
<sequence>MTIDKFSLFRIISFTLAGGDVLQTIPATYRLYRKSWRKRSLTPLCFFYAMARYITILSLVSNGIGFFATDFNPASCKRFYMLPNITAMLAGMAVQVLVFTRTYAISGRSKRVYYGLGTVMLLLFPVQMFGIMYHRDPFMSHGGCKGEVLHANEPDWNIVYYSAHMTFDLLACGTGTFYLVFSSWSGGVFNTSKFVRRVLRNGLLYFLVVFLVNLWVVLEFAHVFSSGAASTLPLAVVLIAAQHLIISTQHLTPEDGASTEPYRDSSATRSGPPLFNRNNTTNTTQDVELQSGVFVVAETYVQPPKGDGKIHYGSADRKLSLDRENASVGSIPSVAPP</sequence>
<proteinExistence type="predicted"/>
<evidence type="ECO:0000256" key="2">
    <source>
        <dbReference type="SAM" id="Phobius"/>
    </source>
</evidence>
<feature type="transmembrane region" description="Helical" evidence="2">
    <location>
        <begin position="202"/>
        <end position="221"/>
    </location>
</feature>
<feature type="transmembrane region" description="Helical" evidence="2">
    <location>
        <begin position="44"/>
        <end position="68"/>
    </location>
</feature>
<keyword evidence="4" id="KW-1185">Reference proteome</keyword>
<feature type="transmembrane region" description="Helical" evidence="2">
    <location>
        <begin position="112"/>
        <end position="133"/>
    </location>
</feature>
<feature type="transmembrane region" description="Helical" evidence="2">
    <location>
        <begin position="80"/>
        <end position="100"/>
    </location>
</feature>
<keyword evidence="2" id="KW-0472">Membrane</keyword>
<dbReference type="EMBL" id="JARJLG010000073">
    <property type="protein sequence ID" value="KAJ7752734.1"/>
    <property type="molecule type" value="Genomic_DNA"/>
</dbReference>
<keyword evidence="2" id="KW-0812">Transmembrane</keyword>
<dbReference type="Proteomes" id="UP001215280">
    <property type="component" value="Unassembled WGS sequence"/>
</dbReference>
<reference evidence="3" key="1">
    <citation type="submission" date="2023-03" db="EMBL/GenBank/DDBJ databases">
        <title>Massive genome expansion in bonnet fungi (Mycena s.s.) driven by repeated elements and novel gene families across ecological guilds.</title>
        <authorList>
            <consortium name="Lawrence Berkeley National Laboratory"/>
            <person name="Harder C.B."/>
            <person name="Miyauchi S."/>
            <person name="Viragh M."/>
            <person name="Kuo A."/>
            <person name="Thoen E."/>
            <person name="Andreopoulos B."/>
            <person name="Lu D."/>
            <person name="Skrede I."/>
            <person name="Drula E."/>
            <person name="Henrissat B."/>
            <person name="Morin E."/>
            <person name="Kohler A."/>
            <person name="Barry K."/>
            <person name="LaButti K."/>
            <person name="Morin E."/>
            <person name="Salamov A."/>
            <person name="Lipzen A."/>
            <person name="Mereny Z."/>
            <person name="Hegedus B."/>
            <person name="Baldrian P."/>
            <person name="Stursova M."/>
            <person name="Weitz H."/>
            <person name="Taylor A."/>
            <person name="Grigoriev I.V."/>
            <person name="Nagy L.G."/>
            <person name="Martin F."/>
            <person name="Kauserud H."/>
        </authorList>
    </citation>
    <scope>NUCLEOTIDE SEQUENCE</scope>
    <source>
        <strain evidence="3">CBHHK188m</strain>
    </source>
</reference>
<evidence type="ECO:0000313" key="4">
    <source>
        <dbReference type="Proteomes" id="UP001215280"/>
    </source>
</evidence>
<name>A0AAD7NB06_9AGAR</name>
<evidence type="ECO:0000256" key="1">
    <source>
        <dbReference type="SAM" id="MobiDB-lite"/>
    </source>
</evidence>
<keyword evidence="2" id="KW-1133">Transmembrane helix</keyword>
<comment type="caution">
    <text evidence="3">The sequence shown here is derived from an EMBL/GenBank/DDBJ whole genome shotgun (WGS) entry which is preliminary data.</text>
</comment>